<name>A0A1V6SEE4_9EURO</name>
<evidence type="ECO:0000313" key="3">
    <source>
        <dbReference type="Proteomes" id="UP000191342"/>
    </source>
</evidence>
<sequence length="377" mass="43150">MSTLNEALSEQHRLSIWHVYHKGDEHITITPFINPKKEFGLNKKSHKKLAAEYPQPPDRNNESNSYFVHHPTLLFHNAPRTLRRGNKKTGTPICLIKCGASWLNWKIQFGDNLKDIIDPRGVVKWECRSNPNNTTLNDDRALKGYKVRTWRVWGESGKRYHRQVNARREEKKNVRGSDESPVEMEKVTGDEKHDLSYSQKQDPSPPSYSAAPQTTIPQPAVAEEAVRLNWSSPLSLNTRRYSFEYANIKFFWKGTRAVHPDKQWAKWLMPFSHLKFIARLAGIESEDILLGQYTPSFACRKFGELWIFDSVVAKLLGEDDPPTFAEQGAVSEVRDIRKTRLYELIMATAMCMVIGEAQKREILIALLAMAAEGGSSN</sequence>
<protein>
    <submittedName>
        <fullName evidence="2">Uncharacterized protein</fullName>
    </submittedName>
</protein>
<proteinExistence type="predicted"/>
<comment type="caution">
    <text evidence="2">The sequence shown here is derived from an EMBL/GenBank/DDBJ whole genome shotgun (WGS) entry which is preliminary data.</text>
</comment>
<dbReference type="AlphaFoldDB" id="A0A1V6SEE4"/>
<organism evidence="2 3">
    <name type="scientific">Penicillium flavigenum</name>
    <dbReference type="NCBI Taxonomy" id="254877"/>
    <lineage>
        <taxon>Eukaryota</taxon>
        <taxon>Fungi</taxon>
        <taxon>Dikarya</taxon>
        <taxon>Ascomycota</taxon>
        <taxon>Pezizomycotina</taxon>
        <taxon>Eurotiomycetes</taxon>
        <taxon>Eurotiomycetidae</taxon>
        <taxon>Eurotiales</taxon>
        <taxon>Aspergillaceae</taxon>
        <taxon>Penicillium</taxon>
    </lineage>
</organism>
<keyword evidence="3" id="KW-1185">Reference proteome</keyword>
<accession>A0A1V6SEE4</accession>
<dbReference type="EMBL" id="MLQL01000067">
    <property type="protein sequence ID" value="OQE11963.1"/>
    <property type="molecule type" value="Genomic_DNA"/>
</dbReference>
<gene>
    <name evidence="2" type="ORF">PENFLA_c067G04023</name>
</gene>
<feature type="region of interest" description="Disordered" evidence="1">
    <location>
        <begin position="164"/>
        <end position="214"/>
    </location>
</feature>
<dbReference type="OrthoDB" id="3924768at2759"/>
<reference evidence="3" key="1">
    <citation type="journal article" date="2017" name="Nat. Microbiol.">
        <title>Global analysis of biosynthetic gene clusters reveals vast potential of secondary metabolite production in Penicillium species.</title>
        <authorList>
            <person name="Nielsen J.C."/>
            <person name="Grijseels S."/>
            <person name="Prigent S."/>
            <person name="Ji B."/>
            <person name="Dainat J."/>
            <person name="Nielsen K.F."/>
            <person name="Frisvad J.C."/>
            <person name="Workman M."/>
            <person name="Nielsen J."/>
        </authorList>
    </citation>
    <scope>NUCLEOTIDE SEQUENCE [LARGE SCALE GENOMIC DNA]</scope>
    <source>
        <strain evidence="3">IBT 14082</strain>
    </source>
</reference>
<evidence type="ECO:0000256" key="1">
    <source>
        <dbReference type="SAM" id="MobiDB-lite"/>
    </source>
</evidence>
<feature type="compositionally biased region" description="Basic and acidic residues" evidence="1">
    <location>
        <begin position="166"/>
        <end position="195"/>
    </location>
</feature>
<dbReference type="Proteomes" id="UP000191342">
    <property type="component" value="Unassembled WGS sequence"/>
</dbReference>
<evidence type="ECO:0000313" key="2">
    <source>
        <dbReference type="EMBL" id="OQE11963.1"/>
    </source>
</evidence>